<dbReference type="NCBIfam" id="TIGR00099">
    <property type="entry name" value="Cof-subfamily"/>
    <property type="match status" value="1"/>
</dbReference>
<keyword evidence="2" id="KW-0479">Metal-binding</keyword>
<dbReference type="OrthoDB" id="9781413at2"/>
<dbReference type="InterPro" id="IPR000150">
    <property type="entry name" value="Cof"/>
</dbReference>
<evidence type="ECO:0000256" key="4">
    <source>
        <dbReference type="ARBA" id="ARBA00022842"/>
    </source>
</evidence>
<name>A0A845QX37_9CLOT</name>
<evidence type="ECO:0000256" key="2">
    <source>
        <dbReference type="ARBA" id="ARBA00022723"/>
    </source>
</evidence>
<dbReference type="GO" id="GO:0046872">
    <property type="term" value="F:metal ion binding"/>
    <property type="evidence" value="ECO:0007669"/>
    <property type="project" value="UniProtKB-KW"/>
</dbReference>
<dbReference type="AlphaFoldDB" id="A0A845QX37"/>
<dbReference type="Pfam" id="PF08282">
    <property type="entry name" value="Hydrolase_3"/>
    <property type="match status" value="1"/>
</dbReference>
<dbReference type="InterPro" id="IPR036412">
    <property type="entry name" value="HAD-like_sf"/>
</dbReference>
<comment type="caution">
    <text evidence="6">The sequence shown here is derived from an EMBL/GenBank/DDBJ whole genome shotgun (WGS) entry which is preliminary data.</text>
</comment>
<evidence type="ECO:0000313" key="6">
    <source>
        <dbReference type="EMBL" id="NBI06339.1"/>
    </source>
</evidence>
<keyword evidence="4" id="KW-0460">Magnesium</keyword>
<dbReference type="CDD" id="cd07516">
    <property type="entry name" value="HAD_Pase"/>
    <property type="match status" value="1"/>
</dbReference>
<dbReference type="SFLD" id="SFLDS00003">
    <property type="entry name" value="Haloacid_Dehalogenase"/>
    <property type="match status" value="1"/>
</dbReference>
<gene>
    <name evidence="6" type="ORF">D3Z33_05625</name>
</gene>
<keyword evidence="3 6" id="KW-0378">Hydrolase</keyword>
<protein>
    <submittedName>
        <fullName evidence="6">Cof-type HAD-IIB family hydrolase</fullName>
    </submittedName>
</protein>
<dbReference type="GO" id="GO:0016791">
    <property type="term" value="F:phosphatase activity"/>
    <property type="evidence" value="ECO:0007669"/>
    <property type="project" value="UniProtKB-ARBA"/>
</dbReference>
<dbReference type="InterPro" id="IPR006379">
    <property type="entry name" value="HAD-SF_hydro_IIB"/>
</dbReference>
<evidence type="ECO:0000256" key="5">
    <source>
        <dbReference type="ARBA" id="ARBA00034778"/>
    </source>
</evidence>
<sequence>MKYKAIISDLDGTLLNSDHKISEYTKQVIEKVINKGVKFFIATGRHHEDIDFVRNGLNLDSIFITSNGGRIHDKDKNKLIGHDIDEEIVKGLINLDIEEDIHKNIYMENEWYIEKENDYLDDFVKDSPFLYQITDLKTLENIKSHKVFFLSLEHEKLVDLKERIEKLYPGKLNITFSLDTCLEVMPKGVSKGYAIKEVLKRHNISLEETIAFGDGLNDLEMLKTVGKGYIMENAHDKLIKELPNHEIIGPNTEDGLGKKLEEIFDIK</sequence>
<evidence type="ECO:0000313" key="7">
    <source>
        <dbReference type="Proteomes" id="UP000467132"/>
    </source>
</evidence>
<dbReference type="InterPro" id="IPR023214">
    <property type="entry name" value="HAD_sf"/>
</dbReference>
<dbReference type="PANTHER" id="PTHR47267">
    <property type="match status" value="1"/>
</dbReference>
<proteinExistence type="inferred from homology"/>
<dbReference type="PROSITE" id="PS01228">
    <property type="entry name" value="COF_1"/>
    <property type="match status" value="1"/>
</dbReference>
<comment type="cofactor">
    <cofactor evidence="1">
        <name>Mg(2+)</name>
        <dbReference type="ChEBI" id="CHEBI:18420"/>
    </cofactor>
</comment>
<dbReference type="Proteomes" id="UP000467132">
    <property type="component" value="Unassembled WGS sequence"/>
</dbReference>
<dbReference type="PROSITE" id="PS01229">
    <property type="entry name" value="COF_2"/>
    <property type="match status" value="1"/>
</dbReference>
<dbReference type="SUPFAM" id="SSF56784">
    <property type="entry name" value="HAD-like"/>
    <property type="match status" value="1"/>
</dbReference>
<keyword evidence="7" id="KW-1185">Reference proteome</keyword>
<dbReference type="EMBL" id="QXXA01000005">
    <property type="protein sequence ID" value="NBI06339.1"/>
    <property type="molecule type" value="Genomic_DNA"/>
</dbReference>
<organism evidence="6 7">
    <name type="scientific">Senegalia massiliensis</name>
    <dbReference type="NCBI Taxonomy" id="1720316"/>
    <lineage>
        <taxon>Bacteria</taxon>
        <taxon>Bacillati</taxon>
        <taxon>Bacillota</taxon>
        <taxon>Clostridia</taxon>
        <taxon>Eubacteriales</taxon>
        <taxon>Clostridiaceae</taxon>
        <taxon>Senegalia</taxon>
    </lineage>
</organism>
<dbReference type="RefSeq" id="WP_160196806.1">
    <property type="nucleotide sequence ID" value="NZ_QXXA01000005.1"/>
</dbReference>
<comment type="similarity">
    <text evidence="5">Belongs to the HAD-like hydrolase superfamily. Cof family.</text>
</comment>
<dbReference type="SFLD" id="SFLDG01140">
    <property type="entry name" value="C2.B:_Phosphomannomutase_and_P"/>
    <property type="match status" value="1"/>
</dbReference>
<evidence type="ECO:0000256" key="1">
    <source>
        <dbReference type="ARBA" id="ARBA00001946"/>
    </source>
</evidence>
<dbReference type="NCBIfam" id="TIGR01484">
    <property type="entry name" value="HAD-SF-IIB"/>
    <property type="match status" value="1"/>
</dbReference>
<dbReference type="PANTHER" id="PTHR47267:SF4">
    <property type="entry name" value="PYRIDOXAL PHOSPHATE PHOSPHATASE YIGL"/>
    <property type="match status" value="1"/>
</dbReference>
<dbReference type="Gene3D" id="3.30.1240.10">
    <property type="match status" value="1"/>
</dbReference>
<evidence type="ECO:0000256" key="3">
    <source>
        <dbReference type="ARBA" id="ARBA00022801"/>
    </source>
</evidence>
<accession>A0A845QX37</accession>
<dbReference type="SFLD" id="SFLDG01144">
    <property type="entry name" value="C2.B.4:_PGP_Like"/>
    <property type="match status" value="1"/>
</dbReference>
<dbReference type="Gene3D" id="3.40.50.1000">
    <property type="entry name" value="HAD superfamily/HAD-like"/>
    <property type="match status" value="1"/>
</dbReference>
<reference evidence="6 7" key="1">
    <citation type="submission" date="2018-08" db="EMBL/GenBank/DDBJ databases">
        <title>Murine metabolic-syndrome-specific gut microbial biobank.</title>
        <authorList>
            <person name="Liu C."/>
        </authorList>
    </citation>
    <scope>NUCLEOTIDE SEQUENCE [LARGE SCALE GENOMIC DNA]</scope>
    <source>
        <strain evidence="6 7">583</strain>
    </source>
</reference>